<gene>
    <name evidence="9" type="ORF">TEA_012837</name>
</gene>
<dbReference type="PANTHER" id="PTHR45811:SF35">
    <property type="entry name" value="HEAVY METAL-ASSOCIATED ISOPRENYLATED PLANT PROTEIN 39"/>
    <property type="match status" value="1"/>
</dbReference>
<reference evidence="9 10" key="1">
    <citation type="journal article" date="2018" name="Proc. Natl. Acad. Sci. U.S.A.">
        <title>Draft genome sequence of Camellia sinensis var. sinensis provides insights into the evolution of the tea genome and tea quality.</title>
        <authorList>
            <person name="Wei C."/>
            <person name="Yang H."/>
            <person name="Wang S."/>
            <person name="Zhao J."/>
            <person name="Liu C."/>
            <person name="Gao L."/>
            <person name="Xia E."/>
            <person name="Lu Y."/>
            <person name="Tai Y."/>
            <person name="She G."/>
            <person name="Sun J."/>
            <person name="Cao H."/>
            <person name="Tong W."/>
            <person name="Gao Q."/>
            <person name="Li Y."/>
            <person name="Deng W."/>
            <person name="Jiang X."/>
            <person name="Wang W."/>
            <person name="Chen Q."/>
            <person name="Zhang S."/>
            <person name="Li H."/>
            <person name="Wu J."/>
            <person name="Wang P."/>
            <person name="Li P."/>
            <person name="Shi C."/>
            <person name="Zheng F."/>
            <person name="Jian J."/>
            <person name="Huang B."/>
            <person name="Shan D."/>
            <person name="Shi M."/>
            <person name="Fang C."/>
            <person name="Yue Y."/>
            <person name="Li F."/>
            <person name="Li D."/>
            <person name="Wei S."/>
            <person name="Han B."/>
            <person name="Jiang C."/>
            <person name="Yin Y."/>
            <person name="Xia T."/>
            <person name="Zhang Z."/>
            <person name="Bennetzen J.L."/>
            <person name="Zhao S."/>
            <person name="Wan X."/>
        </authorList>
    </citation>
    <scope>NUCLEOTIDE SEQUENCE [LARGE SCALE GENOMIC DNA]</scope>
    <source>
        <strain evidence="10">cv. Shuchazao</strain>
        <tissue evidence="9">Leaf</tissue>
    </source>
</reference>
<dbReference type="GO" id="GO:0046872">
    <property type="term" value="F:metal ion binding"/>
    <property type="evidence" value="ECO:0007669"/>
    <property type="project" value="UniProtKB-KW"/>
</dbReference>
<dbReference type="PANTHER" id="PTHR45811">
    <property type="entry name" value="COPPER TRANSPORT PROTEIN FAMILY-RELATED"/>
    <property type="match status" value="1"/>
</dbReference>
<comment type="subcellular location">
    <subcellularLocation>
        <location evidence="1">Membrane</location>
        <topology evidence="1">Peripheral membrane protein</topology>
    </subcellularLocation>
</comment>
<evidence type="ECO:0000256" key="3">
    <source>
        <dbReference type="ARBA" id="ARBA00022723"/>
    </source>
</evidence>
<sequence length="652" mass="71572">MARRRRQGENERLEEGVEVEVEIPNLENNVITHPAEVPVLSKPMVEKTSTSEHVPHIQSIGRGQGNGPFTVPSTQPMNPWHIEEISSVPQQRLVKDKQPMQIGGSGPTQENGIRMLPNPMFEAIPGTRGFTNPLFKFVPGGLEGFPATGRDTTPVPAPFAGPFAVQAQRGHPYPQQKPAPRGQLLAAIAEVRSVRSSVVELEASEPLQSECPRPCSLVPSQAPSPDLGPPIRESGLLNRPPHHCTFKDGPPNVVGEAQTHFTPSSKQYEVPCSAPYFVTEPSEVILPISQPTDSLDPLSIRVQELSPSSSPVRPGPLDSISDLCLSKVFNCLSLKRPLSEDDRCDPVVKKKLKGNLLELDSVSAESKALSVVDSKPPARVLAKRVRRQRKTSLVEIQVQLLEAAANSISEGTSPVRIASLDATSCCPRFTVCSSCSSSIATISALHRSRGYSSEDGHHMVHTPISLSITASTADLMSSSLKLVLKLDLHDDKDKRKALKMVTTLAGIDSISMDMKGKKLTVVGTVDPVKLVGKLRKFWAADIILVGPAKEPEKKEEAKKEEPKKEEPKKEEPKKEEPKKEEPKKEEPKKEEEAKKEEPKKEEEKKELAPVVGIMPYRPYYYPPPPSTYYPPLSTYRYANHSMEENPSACVIC</sequence>
<evidence type="ECO:0000313" key="9">
    <source>
        <dbReference type="EMBL" id="THG19499.1"/>
    </source>
</evidence>
<keyword evidence="2" id="KW-0488">Methylation</keyword>
<comment type="similarity">
    <text evidence="6">Belongs to the HIPP family.</text>
</comment>
<evidence type="ECO:0000256" key="5">
    <source>
        <dbReference type="ARBA" id="ARBA00023289"/>
    </source>
</evidence>
<dbReference type="Gene3D" id="3.30.70.100">
    <property type="match status" value="1"/>
</dbReference>
<accession>A0A4S4ERS5</accession>
<dbReference type="Proteomes" id="UP000306102">
    <property type="component" value="Unassembled WGS sequence"/>
</dbReference>
<keyword evidence="5" id="KW-0636">Prenylation</keyword>
<dbReference type="GO" id="GO:0009626">
    <property type="term" value="P:plant-type hypersensitive response"/>
    <property type="evidence" value="ECO:0007669"/>
    <property type="project" value="UniProtKB-KW"/>
</dbReference>
<dbReference type="GO" id="GO:0016020">
    <property type="term" value="C:membrane"/>
    <property type="evidence" value="ECO:0007669"/>
    <property type="project" value="UniProtKB-SubCell"/>
</dbReference>
<dbReference type="STRING" id="542762.A0A4S4ERS5"/>
<protein>
    <recommendedName>
        <fullName evidence="8">HMA domain-containing protein</fullName>
    </recommendedName>
</protein>
<evidence type="ECO:0000256" key="6">
    <source>
        <dbReference type="ARBA" id="ARBA00024045"/>
    </source>
</evidence>
<feature type="compositionally biased region" description="Basic and acidic residues" evidence="7">
    <location>
        <begin position="549"/>
        <end position="607"/>
    </location>
</feature>
<dbReference type="InterPro" id="IPR006121">
    <property type="entry name" value="HMA_dom"/>
</dbReference>
<keyword evidence="10" id="KW-1185">Reference proteome</keyword>
<dbReference type="EMBL" id="SDRB02002388">
    <property type="protein sequence ID" value="THG19499.1"/>
    <property type="molecule type" value="Genomic_DNA"/>
</dbReference>
<dbReference type="PROSITE" id="PS50846">
    <property type="entry name" value="HMA_2"/>
    <property type="match status" value="1"/>
</dbReference>
<organism evidence="9 10">
    <name type="scientific">Camellia sinensis var. sinensis</name>
    <name type="common">China tea</name>
    <dbReference type="NCBI Taxonomy" id="542762"/>
    <lineage>
        <taxon>Eukaryota</taxon>
        <taxon>Viridiplantae</taxon>
        <taxon>Streptophyta</taxon>
        <taxon>Embryophyta</taxon>
        <taxon>Tracheophyta</taxon>
        <taxon>Spermatophyta</taxon>
        <taxon>Magnoliopsida</taxon>
        <taxon>eudicotyledons</taxon>
        <taxon>Gunneridae</taxon>
        <taxon>Pentapetalae</taxon>
        <taxon>asterids</taxon>
        <taxon>Ericales</taxon>
        <taxon>Theaceae</taxon>
        <taxon>Camellia</taxon>
    </lineage>
</organism>
<evidence type="ECO:0000256" key="4">
    <source>
        <dbReference type="ARBA" id="ARBA00023288"/>
    </source>
</evidence>
<keyword evidence="4" id="KW-0449">Lipoprotein</keyword>
<evidence type="ECO:0000256" key="1">
    <source>
        <dbReference type="ARBA" id="ARBA00004170"/>
    </source>
</evidence>
<name>A0A4S4ERS5_CAMSN</name>
<dbReference type="InterPro" id="IPR051863">
    <property type="entry name" value="HIPP"/>
</dbReference>
<feature type="region of interest" description="Disordered" evidence="7">
    <location>
        <begin position="549"/>
        <end position="608"/>
    </location>
</feature>
<evidence type="ECO:0000259" key="8">
    <source>
        <dbReference type="PROSITE" id="PS50846"/>
    </source>
</evidence>
<comment type="caution">
    <text evidence="9">The sequence shown here is derived from an EMBL/GenBank/DDBJ whole genome shotgun (WGS) entry which is preliminary data.</text>
</comment>
<evidence type="ECO:0000313" key="10">
    <source>
        <dbReference type="Proteomes" id="UP000306102"/>
    </source>
</evidence>
<proteinExistence type="inferred from homology"/>
<dbReference type="AlphaFoldDB" id="A0A4S4ERS5"/>
<feature type="domain" description="HMA" evidence="8">
    <location>
        <begin position="479"/>
        <end position="546"/>
    </location>
</feature>
<evidence type="ECO:0000256" key="7">
    <source>
        <dbReference type="SAM" id="MobiDB-lite"/>
    </source>
</evidence>
<keyword evidence="3" id="KW-0479">Metal-binding</keyword>
<evidence type="ECO:0000256" key="2">
    <source>
        <dbReference type="ARBA" id="ARBA00022481"/>
    </source>
</evidence>